<evidence type="ECO:0000256" key="4">
    <source>
        <dbReference type="ARBA" id="ARBA00022989"/>
    </source>
</evidence>
<name>A0A2T1HTL7_9HYPH</name>
<dbReference type="RefSeq" id="WP_106337053.1">
    <property type="nucleotide sequence ID" value="NZ_PVZS01000010.1"/>
</dbReference>
<keyword evidence="8" id="KW-1185">Reference proteome</keyword>
<dbReference type="Proteomes" id="UP000239772">
    <property type="component" value="Unassembled WGS sequence"/>
</dbReference>
<evidence type="ECO:0008006" key="9">
    <source>
        <dbReference type="Google" id="ProtNLM"/>
    </source>
</evidence>
<keyword evidence="4 6" id="KW-1133">Transmembrane helix</keyword>
<organism evidence="7 8">
    <name type="scientific">Alsobacter soli</name>
    <dbReference type="NCBI Taxonomy" id="2109933"/>
    <lineage>
        <taxon>Bacteria</taxon>
        <taxon>Pseudomonadati</taxon>
        <taxon>Pseudomonadota</taxon>
        <taxon>Alphaproteobacteria</taxon>
        <taxon>Hyphomicrobiales</taxon>
        <taxon>Alsobacteraceae</taxon>
        <taxon>Alsobacter</taxon>
    </lineage>
</organism>
<gene>
    <name evidence="7" type="ORF">SLNSH_11185</name>
</gene>
<feature type="transmembrane region" description="Helical" evidence="6">
    <location>
        <begin position="271"/>
        <end position="293"/>
    </location>
</feature>
<dbReference type="InterPro" id="IPR022369">
    <property type="entry name" value="Integral_membrane_TerC_rswitch"/>
</dbReference>
<feature type="transmembrane region" description="Helical" evidence="6">
    <location>
        <begin position="112"/>
        <end position="134"/>
    </location>
</feature>
<proteinExistence type="inferred from homology"/>
<reference evidence="8" key="1">
    <citation type="submission" date="2018-03" db="EMBL/GenBank/DDBJ databases">
        <authorList>
            <person name="Sun L."/>
            <person name="Liu H."/>
            <person name="Chen W."/>
            <person name="Huang K."/>
            <person name="Liu W."/>
            <person name="Gao X."/>
        </authorList>
    </citation>
    <scope>NUCLEOTIDE SEQUENCE [LARGE SCALE GENOMIC DNA]</scope>
    <source>
        <strain evidence="8">SH9</strain>
    </source>
</reference>
<feature type="transmembrane region" description="Helical" evidence="6">
    <location>
        <begin position="87"/>
        <end position="105"/>
    </location>
</feature>
<feature type="transmembrane region" description="Helical" evidence="6">
    <location>
        <begin position="140"/>
        <end position="158"/>
    </location>
</feature>
<dbReference type="EMBL" id="PVZS01000010">
    <property type="protein sequence ID" value="PSC05002.1"/>
    <property type="molecule type" value="Genomic_DNA"/>
</dbReference>
<evidence type="ECO:0000256" key="3">
    <source>
        <dbReference type="ARBA" id="ARBA00022692"/>
    </source>
</evidence>
<feature type="transmembrane region" description="Helical" evidence="6">
    <location>
        <begin position="299"/>
        <end position="317"/>
    </location>
</feature>
<keyword evidence="5 6" id="KW-0472">Membrane</keyword>
<dbReference type="Pfam" id="PF03741">
    <property type="entry name" value="TerC"/>
    <property type="match status" value="1"/>
</dbReference>
<dbReference type="InterPro" id="IPR005496">
    <property type="entry name" value="Integral_membrane_TerC"/>
</dbReference>
<feature type="transmembrane region" description="Helical" evidence="6">
    <location>
        <begin position="47"/>
        <end position="67"/>
    </location>
</feature>
<evidence type="ECO:0000256" key="6">
    <source>
        <dbReference type="SAM" id="Phobius"/>
    </source>
</evidence>
<dbReference type="OrthoDB" id="9783692at2"/>
<feature type="transmembrane region" description="Helical" evidence="6">
    <location>
        <begin position="209"/>
        <end position="233"/>
    </location>
</feature>
<keyword evidence="3 6" id="KW-0812">Transmembrane</keyword>
<evidence type="ECO:0000313" key="8">
    <source>
        <dbReference type="Proteomes" id="UP000239772"/>
    </source>
</evidence>
<dbReference type="PANTHER" id="PTHR30238">
    <property type="entry name" value="MEMBRANE BOUND PREDICTED REDOX MODULATOR"/>
    <property type="match status" value="1"/>
</dbReference>
<dbReference type="PANTHER" id="PTHR30238:SF0">
    <property type="entry name" value="THYLAKOID MEMBRANE PROTEIN TERC, CHLOROPLASTIC"/>
    <property type="match status" value="1"/>
</dbReference>
<comment type="subcellular location">
    <subcellularLocation>
        <location evidence="1">Membrane</location>
        <topology evidence="1">Multi-pass membrane protein</topology>
    </subcellularLocation>
</comment>
<protein>
    <recommendedName>
        <fullName evidence="9">TerC family protein</fullName>
    </recommendedName>
</protein>
<sequence>MLDILTLPLLAKPLWMWAAFAGLVIALLAFDLGVLHTKSKEISVRESLLLSAFYIAMGVAFGGWVWWQISPQAGLEYLTGYVIEKSLSMDNIFVMAMIFGYFGIPRAYQHRVLFWGILAVIILRGLMIGLGAALVQQFSWVLYIFAAFLVGTGVKMLWAADKAYDVESNPLLRFMRRRFRVTDGLRGERFLVREHDPASGKRVLSLTPLFLVLVLVNVADVIFAVDSVPAIFAITTDPYIVFTSNIFAILGLRALYFALAAMIDRFAYLKYALATVLIFIGSKIVVADMLGVAKIPPSISLGVTFAILGAGIGWSLWKTRAGQPARADELAA</sequence>
<evidence type="ECO:0000313" key="7">
    <source>
        <dbReference type="EMBL" id="PSC05002.1"/>
    </source>
</evidence>
<evidence type="ECO:0000256" key="5">
    <source>
        <dbReference type="ARBA" id="ARBA00023136"/>
    </source>
</evidence>
<comment type="similarity">
    <text evidence="2">Belongs to the TerC family.</text>
</comment>
<evidence type="ECO:0000256" key="2">
    <source>
        <dbReference type="ARBA" id="ARBA00007511"/>
    </source>
</evidence>
<dbReference type="AlphaFoldDB" id="A0A2T1HTL7"/>
<accession>A0A2T1HTL7</accession>
<feature type="transmembrane region" description="Helical" evidence="6">
    <location>
        <begin position="14"/>
        <end position="35"/>
    </location>
</feature>
<dbReference type="GO" id="GO:0016020">
    <property type="term" value="C:membrane"/>
    <property type="evidence" value="ECO:0007669"/>
    <property type="project" value="UniProtKB-SubCell"/>
</dbReference>
<dbReference type="NCBIfam" id="TIGR03718">
    <property type="entry name" value="R_switched_Alx"/>
    <property type="match status" value="1"/>
</dbReference>
<comment type="caution">
    <text evidence="7">The sequence shown here is derived from an EMBL/GenBank/DDBJ whole genome shotgun (WGS) entry which is preliminary data.</text>
</comment>
<evidence type="ECO:0000256" key="1">
    <source>
        <dbReference type="ARBA" id="ARBA00004141"/>
    </source>
</evidence>
<feature type="transmembrane region" description="Helical" evidence="6">
    <location>
        <begin position="239"/>
        <end position="259"/>
    </location>
</feature>